<dbReference type="EMBL" id="RDBF01000018">
    <property type="protein sequence ID" value="RLV54534.1"/>
    <property type="molecule type" value="Genomic_DNA"/>
</dbReference>
<keyword evidence="2" id="KW-1185">Reference proteome</keyword>
<comment type="caution">
    <text evidence="1">The sequence shown here is derived from an EMBL/GenBank/DDBJ whole genome shotgun (WGS) entry which is preliminary data.</text>
</comment>
<reference evidence="1 2" key="1">
    <citation type="submission" date="2018-10" db="EMBL/GenBank/DDBJ databases">
        <title>Aeromicrobium sp. 9W16Y-2 whole genome shotgun sequence.</title>
        <authorList>
            <person name="Li F."/>
        </authorList>
    </citation>
    <scope>NUCLEOTIDE SEQUENCE [LARGE SCALE GENOMIC DNA]</scope>
    <source>
        <strain evidence="1 2">9W16Y-2</strain>
    </source>
</reference>
<accession>A0A3L8PHH1</accession>
<dbReference type="OrthoDB" id="211933at2"/>
<proteinExistence type="predicted"/>
<dbReference type="Proteomes" id="UP000282515">
    <property type="component" value="Unassembled WGS sequence"/>
</dbReference>
<protein>
    <submittedName>
        <fullName evidence="1">PIN domain-containing protein</fullName>
    </submittedName>
</protein>
<dbReference type="RefSeq" id="WP_121795586.1">
    <property type="nucleotide sequence ID" value="NZ_RDBF01000018.1"/>
</dbReference>
<gene>
    <name evidence="1" type="ORF">D9V41_15950</name>
</gene>
<sequence>MHRVFVDANVLGSKTQYDWLFMLKVECYMYAVVTSQDVLDEAHRVWRLRYPAMDGSSRRRREEHFQKFFDDILSEWPGGEVASLKDINDAHVYNAAAAAGADVLLTNNAKDFGDSAELPFDVYTPDEFYCLVAANSPNTVREVTLKQAMYWNQRLKTNPDSPPKRLDEALQKAGCPKFALVVAENVKVLSGLTASG</sequence>
<organism evidence="1 2">
    <name type="scientific">Aeromicrobium phragmitis</name>
    <dbReference type="NCBI Taxonomy" id="2478914"/>
    <lineage>
        <taxon>Bacteria</taxon>
        <taxon>Bacillati</taxon>
        <taxon>Actinomycetota</taxon>
        <taxon>Actinomycetes</taxon>
        <taxon>Propionibacteriales</taxon>
        <taxon>Nocardioidaceae</taxon>
        <taxon>Aeromicrobium</taxon>
    </lineage>
</organism>
<dbReference type="SUPFAM" id="SSF88723">
    <property type="entry name" value="PIN domain-like"/>
    <property type="match status" value="1"/>
</dbReference>
<dbReference type="AlphaFoldDB" id="A0A3L8PHH1"/>
<dbReference type="InterPro" id="IPR029060">
    <property type="entry name" value="PIN-like_dom_sf"/>
</dbReference>
<dbReference type="CDD" id="cd09854">
    <property type="entry name" value="PIN_VapC-like"/>
    <property type="match status" value="1"/>
</dbReference>
<evidence type="ECO:0000313" key="1">
    <source>
        <dbReference type="EMBL" id="RLV54534.1"/>
    </source>
</evidence>
<evidence type="ECO:0000313" key="2">
    <source>
        <dbReference type="Proteomes" id="UP000282515"/>
    </source>
</evidence>
<name>A0A3L8PHH1_9ACTN</name>